<keyword evidence="5" id="KW-1185">Reference proteome</keyword>
<keyword evidence="1" id="KW-0479">Metal-binding</keyword>
<name>A0A0D2HC59_9EURO</name>
<sequence length="593" mass="67087">MLHILESPTNNRFILALTLIVVYLTLRLSNLILRTYRARQRWLDIPGLPRHPMWGHLINMGEKLNPALNRHPDYAFEQVWDSLGRPDAFLMDMEPVDRCFLIVADPTVSEALVQPTSQFKYSAPKSDTLKTMHRLVGLESLIIAEGEEWKNLRKRFNRGFAPSHLHSLDPLIISKTRIFVDRLKASAEKDEVFPLKRYTQDLTTDIITELTIEKDFQAQSLPEGEGHKGPLGMLTASRLLSTLVFKLGQGFNPLHYIDPVRPTKSWFYEQVYNHELARVIRQQISAEQTSPDNGNMKPPKDSPQKTQQKSITRLALSGLTPSRGLIRNTVSQIKSFLFAGQDTTATMIQWLCFELSKASWSEPHAAILSQLVAEHDAVFGQGDNGHQFDALDILGREDDEGRREAEAILGHKLPYTSAFIKESLRLHPPASTARYIPEISSDNPTAVNVVLRTSSSPSAEKREVNINGLRIYCAQYLIHRNPAVWGADAHIFRPERWLDDHYTASLPTGAWRPFERGPRNCIGQELAMIEAKVVMCAVVRGFSWEKVGMSGRVEVEGIPKGDGTDHPDREVWSLNQVTSVPVDGMRMRVKLKQ</sequence>
<keyword evidence="3" id="KW-0472">Membrane</keyword>
<dbReference type="PANTHER" id="PTHR24305:SF222">
    <property type="entry name" value="CYTOCHROME P450 MONOOXYGENASE STCS"/>
    <property type="match status" value="1"/>
</dbReference>
<keyword evidence="3" id="KW-1133">Transmembrane helix</keyword>
<dbReference type="AlphaFoldDB" id="A0A0D2HC59"/>
<feature type="binding site" description="axial binding residue" evidence="1">
    <location>
        <position position="521"/>
    </location>
    <ligand>
        <name>heme</name>
        <dbReference type="ChEBI" id="CHEBI:30413"/>
    </ligand>
    <ligandPart>
        <name>Fe</name>
        <dbReference type="ChEBI" id="CHEBI:18248"/>
    </ligandPart>
</feature>
<feature type="transmembrane region" description="Helical" evidence="3">
    <location>
        <begin position="12"/>
        <end position="33"/>
    </location>
</feature>
<keyword evidence="1" id="KW-0408">Iron</keyword>
<dbReference type="VEuPathDB" id="FungiDB:Z518_02658"/>
<dbReference type="RefSeq" id="XP_013275139.1">
    <property type="nucleotide sequence ID" value="XM_013419685.1"/>
</dbReference>
<organism evidence="4 5">
    <name type="scientific">Rhinocladiella mackenziei CBS 650.93</name>
    <dbReference type="NCBI Taxonomy" id="1442369"/>
    <lineage>
        <taxon>Eukaryota</taxon>
        <taxon>Fungi</taxon>
        <taxon>Dikarya</taxon>
        <taxon>Ascomycota</taxon>
        <taxon>Pezizomycotina</taxon>
        <taxon>Eurotiomycetes</taxon>
        <taxon>Chaetothyriomycetidae</taxon>
        <taxon>Chaetothyriales</taxon>
        <taxon>Herpotrichiellaceae</taxon>
        <taxon>Rhinocladiella</taxon>
    </lineage>
</organism>
<dbReference type="GeneID" id="25290729"/>
<evidence type="ECO:0000256" key="1">
    <source>
        <dbReference type="PIRSR" id="PIRSR602401-1"/>
    </source>
</evidence>
<dbReference type="Gene3D" id="1.10.630.10">
    <property type="entry name" value="Cytochrome P450"/>
    <property type="match status" value="1"/>
</dbReference>
<dbReference type="EMBL" id="KN847476">
    <property type="protein sequence ID" value="KIX08003.1"/>
    <property type="molecule type" value="Genomic_DNA"/>
</dbReference>
<dbReference type="GO" id="GO:0004497">
    <property type="term" value="F:monooxygenase activity"/>
    <property type="evidence" value="ECO:0007669"/>
    <property type="project" value="InterPro"/>
</dbReference>
<dbReference type="GO" id="GO:0020037">
    <property type="term" value="F:heme binding"/>
    <property type="evidence" value="ECO:0007669"/>
    <property type="project" value="InterPro"/>
</dbReference>
<dbReference type="InterPro" id="IPR050121">
    <property type="entry name" value="Cytochrome_P450_monoxygenase"/>
</dbReference>
<dbReference type="GO" id="GO:0005506">
    <property type="term" value="F:iron ion binding"/>
    <property type="evidence" value="ECO:0007669"/>
    <property type="project" value="InterPro"/>
</dbReference>
<dbReference type="InterPro" id="IPR036396">
    <property type="entry name" value="Cyt_P450_sf"/>
</dbReference>
<dbReference type="InterPro" id="IPR002401">
    <property type="entry name" value="Cyt_P450_E_grp-I"/>
</dbReference>
<dbReference type="SUPFAM" id="SSF48264">
    <property type="entry name" value="Cytochrome P450"/>
    <property type="match status" value="1"/>
</dbReference>
<evidence type="ECO:0000256" key="3">
    <source>
        <dbReference type="SAM" id="Phobius"/>
    </source>
</evidence>
<dbReference type="InterPro" id="IPR001128">
    <property type="entry name" value="Cyt_P450"/>
</dbReference>
<reference evidence="4 5" key="1">
    <citation type="submission" date="2015-01" db="EMBL/GenBank/DDBJ databases">
        <title>The Genome Sequence of Rhinocladiella mackenzie CBS 650.93.</title>
        <authorList>
            <consortium name="The Broad Institute Genomics Platform"/>
            <person name="Cuomo C."/>
            <person name="de Hoog S."/>
            <person name="Gorbushina A."/>
            <person name="Stielow B."/>
            <person name="Teixiera M."/>
            <person name="Abouelleil A."/>
            <person name="Chapman S.B."/>
            <person name="Priest M."/>
            <person name="Young S.K."/>
            <person name="Wortman J."/>
            <person name="Nusbaum C."/>
            <person name="Birren B."/>
        </authorList>
    </citation>
    <scope>NUCLEOTIDE SEQUENCE [LARGE SCALE GENOMIC DNA]</scope>
    <source>
        <strain evidence="4 5">CBS 650.93</strain>
    </source>
</reference>
<evidence type="ECO:0000256" key="2">
    <source>
        <dbReference type="SAM" id="MobiDB-lite"/>
    </source>
</evidence>
<dbReference type="Pfam" id="PF00067">
    <property type="entry name" value="p450"/>
    <property type="match status" value="2"/>
</dbReference>
<dbReference type="PANTHER" id="PTHR24305">
    <property type="entry name" value="CYTOCHROME P450"/>
    <property type="match status" value="1"/>
</dbReference>
<evidence type="ECO:0000313" key="5">
    <source>
        <dbReference type="Proteomes" id="UP000053617"/>
    </source>
</evidence>
<dbReference type="PRINTS" id="PR00385">
    <property type="entry name" value="P450"/>
</dbReference>
<dbReference type="HOGENOM" id="CLU_020492_2_0_1"/>
<keyword evidence="1" id="KW-0349">Heme</keyword>
<proteinExistence type="predicted"/>
<protein>
    <recommendedName>
        <fullName evidence="6">Cytochrome P450</fullName>
    </recommendedName>
</protein>
<keyword evidence="3" id="KW-0812">Transmembrane</keyword>
<accession>A0A0D2HC59</accession>
<dbReference type="OrthoDB" id="10029320at2759"/>
<gene>
    <name evidence="4" type="ORF">Z518_02658</name>
</gene>
<comment type="cofactor">
    <cofactor evidence="1">
        <name>heme</name>
        <dbReference type="ChEBI" id="CHEBI:30413"/>
    </cofactor>
</comment>
<dbReference type="STRING" id="1442369.A0A0D2HC59"/>
<dbReference type="Proteomes" id="UP000053617">
    <property type="component" value="Unassembled WGS sequence"/>
</dbReference>
<dbReference type="PRINTS" id="PR00463">
    <property type="entry name" value="EP450I"/>
</dbReference>
<evidence type="ECO:0000313" key="4">
    <source>
        <dbReference type="EMBL" id="KIX08003.1"/>
    </source>
</evidence>
<dbReference type="GO" id="GO:0016705">
    <property type="term" value="F:oxidoreductase activity, acting on paired donors, with incorporation or reduction of molecular oxygen"/>
    <property type="evidence" value="ECO:0007669"/>
    <property type="project" value="InterPro"/>
</dbReference>
<evidence type="ECO:0008006" key="6">
    <source>
        <dbReference type="Google" id="ProtNLM"/>
    </source>
</evidence>
<feature type="region of interest" description="Disordered" evidence="2">
    <location>
        <begin position="287"/>
        <end position="310"/>
    </location>
</feature>